<dbReference type="PANTHER" id="PTHR34322:SF2">
    <property type="entry name" value="TRANSPOSASE IS200-LIKE DOMAIN-CONTAINING PROTEIN"/>
    <property type="match status" value="1"/>
</dbReference>
<dbReference type="OrthoDB" id="277009at2"/>
<organism evidence="2 3">
    <name type="scientific">Roseimaritima multifibrata</name>
    <dbReference type="NCBI Taxonomy" id="1930274"/>
    <lineage>
        <taxon>Bacteria</taxon>
        <taxon>Pseudomonadati</taxon>
        <taxon>Planctomycetota</taxon>
        <taxon>Planctomycetia</taxon>
        <taxon>Pirellulales</taxon>
        <taxon>Pirellulaceae</taxon>
        <taxon>Roseimaritima</taxon>
    </lineage>
</organism>
<dbReference type="Pfam" id="PF01797">
    <property type="entry name" value="Y1_Tnp"/>
    <property type="match status" value="1"/>
</dbReference>
<dbReference type="AlphaFoldDB" id="A0A517MC42"/>
<dbReference type="SUPFAM" id="SSF143422">
    <property type="entry name" value="Transposase IS200-like"/>
    <property type="match status" value="1"/>
</dbReference>
<dbReference type="RefSeq" id="WP_145350709.1">
    <property type="nucleotide sequence ID" value="NZ_CP036262.1"/>
</dbReference>
<dbReference type="SMART" id="SM01321">
    <property type="entry name" value="Y1_Tnp"/>
    <property type="match status" value="1"/>
</dbReference>
<dbReference type="GO" id="GO:0003677">
    <property type="term" value="F:DNA binding"/>
    <property type="evidence" value="ECO:0007669"/>
    <property type="project" value="InterPro"/>
</dbReference>
<dbReference type="GO" id="GO:0004803">
    <property type="term" value="F:transposase activity"/>
    <property type="evidence" value="ECO:0007669"/>
    <property type="project" value="InterPro"/>
</dbReference>
<dbReference type="PANTHER" id="PTHR34322">
    <property type="entry name" value="TRANSPOSASE, Y1_TNP DOMAIN-CONTAINING"/>
    <property type="match status" value="1"/>
</dbReference>
<proteinExistence type="predicted"/>
<dbReference type="Gene3D" id="3.30.70.1290">
    <property type="entry name" value="Transposase IS200-like"/>
    <property type="match status" value="1"/>
</dbReference>
<dbReference type="GO" id="GO:0006313">
    <property type="term" value="P:DNA transposition"/>
    <property type="evidence" value="ECO:0007669"/>
    <property type="project" value="InterPro"/>
</dbReference>
<sequence>MPRSPRADEAGGLYHVLNRANMRLPIFKKELDYVAFEKILHEALAIHQIELYCFQLMPNHYHLVLRPLVDGEMSRFMGWVGGTHTMRYHSHYHTSGQGHLYQQRYKSFPIQDDDHFFVVCRYVERNALRAEMVVRAEDWRWGSLWHWLQKPPVEPKLLSPWPISRLPNWVDRVNEPLTQSELDAVRLSAQRGRPLGDEGWVNTIARRLKLESTMRPRGRPRVRFPKQSQNKKA</sequence>
<dbReference type="InterPro" id="IPR036515">
    <property type="entry name" value="Transposase_17_sf"/>
</dbReference>
<evidence type="ECO:0000313" key="2">
    <source>
        <dbReference type="EMBL" id="QDS92458.1"/>
    </source>
</evidence>
<dbReference type="EMBL" id="CP036262">
    <property type="protein sequence ID" value="QDS92458.1"/>
    <property type="molecule type" value="Genomic_DNA"/>
</dbReference>
<accession>A0A517MC42</accession>
<evidence type="ECO:0000259" key="1">
    <source>
        <dbReference type="SMART" id="SM01321"/>
    </source>
</evidence>
<reference evidence="2 3" key="1">
    <citation type="submission" date="2019-02" db="EMBL/GenBank/DDBJ databases">
        <title>Deep-cultivation of Planctomycetes and their phenomic and genomic characterization uncovers novel biology.</title>
        <authorList>
            <person name="Wiegand S."/>
            <person name="Jogler M."/>
            <person name="Boedeker C."/>
            <person name="Pinto D."/>
            <person name="Vollmers J."/>
            <person name="Rivas-Marin E."/>
            <person name="Kohn T."/>
            <person name="Peeters S.H."/>
            <person name="Heuer A."/>
            <person name="Rast P."/>
            <person name="Oberbeckmann S."/>
            <person name="Bunk B."/>
            <person name="Jeske O."/>
            <person name="Meyerdierks A."/>
            <person name="Storesund J.E."/>
            <person name="Kallscheuer N."/>
            <person name="Luecker S."/>
            <person name="Lage O.M."/>
            <person name="Pohl T."/>
            <person name="Merkel B.J."/>
            <person name="Hornburger P."/>
            <person name="Mueller R.-W."/>
            <person name="Bruemmer F."/>
            <person name="Labrenz M."/>
            <person name="Spormann A.M."/>
            <person name="Op den Camp H."/>
            <person name="Overmann J."/>
            <person name="Amann R."/>
            <person name="Jetten M.S.M."/>
            <person name="Mascher T."/>
            <person name="Medema M.H."/>
            <person name="Devos D.P."/>
            <person name="Kaster A.-K."/>
            <person name="Ovreas L."/>
            <person name="Rohde M."/>
            <person name="Galperin M.Y."/>
            <person name="Jogler C."/>
        </authorList>
    </citation>
    <scope>NUCLEOTIDE SEQUENCE [LARGE SCALE GENOMIC DNA]</scope>
    <source>
        <strain evidence="2 3">FF011L</strain>
    </source>
</reference>
<feature type="domain" description="Transposase IS200-like" evidence="1">
    <location>
        <begin position="9"/>
        <end position="126"/>
    </location>
</feature>
<dbReference type="Proteomes" id="UP000320672">
    <property type="component" value="Chromosome"/>
</dbReference>
<dbReference type="InterPro" id="IPR002686">
    <property type="entry name" value="Transposase_17"/>
</dbReference>
<dbReference type="KEGG" id="rml:FF011L_12010"/>
<name>A0A517MC42_9BACT</name>
<keyword evidence="3" id="KW-1185">Reference proteome</keyword>
<protein>
    <submittedName>
        <fullName evidence="2">Transposase IS200 like protein</fullName>
    </submittedName>
</protein>
<gene>
    <name evidence="2" type="ORF">FF011L_12010</name>
</gene>
<evidence type="ECO:0000313" key="3">
    <source>
        <dbReference type="Proteomes" id="UP000320672"/>
    </source>
</evidence>